<evidence type="ECO:0000313" key="2">
    <source>
        <dbReference type="Proteomes" id="UP000618931"/>
    </source>
</evidence>
<gene>
    <name evidence="1" type="ORF">I2H31_20280</name>
</gene>
<evidence type="ECO:0000313" key="1">
    <source>
        <dbReference type="EMBL" id="MBF9223453.1"/>
    </source>
</evidence>
<comment type="caution">
    <text evidence="1">The sequence shown here is derived from an EMBL/GenBank/DDBJ whole genome shotgun (WGS) entry which is preliminary data.</text>
</comment>
<reference evidence="1 2" key="1">
    <citation type="submission" date="2020-11" db="EMBL/GenBank/DDBJ databases">
        <authorList>
            <person name="Kim M.K."/>
        </authorList>
    </citation>
    <scope>NUCLEOTIDE SEQUENCE [LARGE SCALE GENOMIC DNA]</scope>
    <source>
        <strain evidence="1 2">BT662</strain>
    </source>
</reference>
<dbReference type="RefSeq" id="WP_196294881.1">
    <property type="nucleotide sequence ID" value="NZ_JADQDM010000015.1"/>
</dbReference>
<dbReference type="EMBL" id="JADQDM010000015">
    <property type="protein sequence ID" value="MBF9223453.1"/>
    <property type="molecule type" value="Genomic_DNA"/>
</dbReference>
<keyword evidence="2" id="KW-1185">Reference proteome</keyword>
<proteinExistence type="predicted"/>
<dbReference type="Proteomes" id="UP000618931">
    <property type="component" value="Unassembled WGS sequence"/>
</dbReference>
<sequence>MPSAFLPAWGPATLFRLGTTPPETFPVSCSFTGPACRLTFGRELVCELRPHGPELEGKWRFGLHQPLALPAGAAATVRHELRLFVYKPAGARVTVQLKAAGTTQALLLREEAVSEGEEFLALLAPLRLAHGGQAVWLEVQAQRPAGPGQVLVTVDALTLTLEPGA</sequence>
<organism evidence="1 2">
    <name type="scientific">Hymenobacter ruricola</name>
    <dbReference type="NCBI Taxonomy" id="2791023"/>
    <lineage>
        <taxon>Bacteria</taxon>
        <taxon>Pseudomonadati</taxon>
        <taxon>Bacteroidota</taxon>
        <taxon>Cytophagia</taxon>
        <taxon>Cytophagales</taxon>
        <taxon>Hymenobacteraceae</taxon>
        <taxon>Hymenobacter</taxon>
    </lineage>
</organism>
<accession>A0ABS0I9U2</accession>
<protein>
    <submittedName>
        <fullName evidence="1">Uncharacterized protein</fullName>
    </submittedName>
</protein>
<name>A0ABS0I9U2_9BACT</name>